<proteinExistence type="predicted"/>
<dbReference type="GeneID" id="76423759"/>
<name>A0A8A3S5Q3_9EURY</name>
<organism evidence="1 2">
    <name type="scientific">Methanofollis aquaemaris</name>
    <dbReference type="NCBI Taxonomy" id="126734"/>
    <lineage>
        <taxon>Archaea</taxon>
        <taxon>Methanobacteriati</taxon>
        <taxon>Methanobacteriota</taxon>
        <taxon>Stenosarchaea group</taxon>
        <taxon>Methanomicrobia</taxon>
        <taxon>Methanomicrobiales</taxon>
        <taxon>Methanomicrobiaceae</taxon>
        <taxon>Methanofollis</taxon>
    </lineage>
</organism>
<accession>A0A8A3S5Q3</accession>
<dbReference type="KEGG" id="maqe:RJ40_05325"/>
<dbReference type="EMBL" id="CP036172">
    <property type="protein sequence ID" value="QSZ66954.1"/>
    <property type="molecule type" value="Genomic_DNA"/>
</dbReference>
<protein>
    <submittedName>
        <fullName evidence="1">Uncharacterized protein</fullName>
    </submittedName>
</protein>
<evidence type="ECO:0000313" key="1">
    <source>
        <dbReference type="EMBL" id="QSZ66954.1"/>
    </source>
</evidence>
<reference evidence="1" key="1">
    <citation type="journal article" date="2001" name="Int. J. Syst. Evol. Microbiol.">
        <title>Methanofollis aquaemaris sp. nov., a methanogen isolated from an aquaculture fish pond.</title>
        <authorList>
            <person name="Lai M.C."/>
            <person name="Chen S.C."/>
        </authorList>
    </citation>
    <scope>NUCLEOTIDE SEQUENCE</scope>
    <source>
        <strain evidence="1">N2F9704</strain>
    </source>
</reference>
<reference evidence="1" key="2">
    <citation type="submission" date="2019-02" db="EMBL/GenBank/DDBJ databases">
        <authorList>
            <person name="Chen S.-C."/>
            <person name="Chien H.-H."/>
            <person name="Lai M.-C."/>
        </authorList>
    </citation>
    <scope>NUCLEOTIDE SEQUENCE</scope>
    <source>
        <strain evidence="1">N2F9704</strain>
    </source>
</reference>
<gene>
    <name evidence="1" type="ORF">RJ40_05325</name>
</gene>
<evidence type="ECO:0000313" key="2">
    <source>
        <dbReference type="Proteomes" id="UP001042704"/>
    </source>
</evidence>
<sequence>MRIVRSIRHKSCADGTQMKEFVLSAPLTAEFFSYLKDFGTVTAMPGVGEGFYTFEKPDCFSIKGFAGDTTVEVRFRREVIDLTADFLYSLFALYRDGDPDLRTLKRREAALMTRVHEHLYGR</sequence>
<keyword evidence="2" id="KW-1185">Reference proteome</keyword>
<dbReference type="RefSeq" id="WP_265582322.1">
    <property type="nucleotide sequence ID" value="NZ_CP036172.1"/>
</dbReference>
<dbReference type="AlphaFoldDB" id="A0A8A3S5Q3"/>
<dbReference type="Proteomes" id="UP001042704">
    <property type="component" value="Chromosome"/>
</dbReference>